<dbReference type="GO" id="GO:0030272">
    <property type="term" value="F:5-formyltetrahydrofolate cyclo-ligase activity"/>
    <property type="evidence" value="ECO:0007669"/>
    <property type="project" value="UniProtKB-EC"/>
</dbReference>
<dbReference type="PANTHER" id="PTHR23407">
    <property type="entry name" value="ATPASE INHIBITOR/5-FORMYLTETRAHYDROFOLATE CYCLO-LIGASE"/>
    <property type="match status" value="1"/>
</dbReference>
<evidence type="ECO:0000313" key="8">
    <source>
        <dbReference type="Proteomes" id="UP000015102"/>
    </source>
</evidence>
<name>T1GDB9_MEGSC</name>
<dbReference type="Pfam" id="PF01812">
    <property type="entry name" value="5-FTHF_cyc-lig"/>
    <property type="match status" value="1"/>
</dbReference>
<feature type="binding site" evidence="6">
    <location>
        <begin position="124"/>
        <end position="132"/>
    </location>
    <ligand>
        <name>ATP</name>
        <dbReference type="ChEBI" id="CHEBI:30616"/>
    </ligand>
</feature>
<dbReference type="GO" id="GO:0009396">
    <property type="term" value="P:folic acid-containing compound biosynthetic process"/>
    <property type="evidence" value="ECO:0007669"/>
    <property type="project" value="TreeGrafter"/>
</dbReference>
<keyword evidence="2 6" id="KW-0547">Nucleotide-binding</keyword>
<evidence type="ECO:0000313" key="7">
    <source>
        <dbReference type="EnsemblMetazoa" id="MESCA001303-PA"/>
    </source>
</evidence>
<dbReference type="PIRSF" id="PIRSF006806">
    <property type="entry name" value="FTHF_cligase"/>
    <property type="match status" value="1"/>
</dbReference>
<dbReference type="HOGENOM" id="CLU_066245_2_0_1"/>
<evidence type="ECO:0000256" key="5">
    <source>
        <dbReference type="ARBA" id="ARBA00038966"/>
    </source>
</evidence>
<dbReference type="GO" id="GO:0005524">
    <property type="term" value="F:ATP binding"/>
    <property type="evidence" value="ECO:0007669"/>
    <property type="project" value="UniProtKB-KW"/>
</dbReference>
<dbReference type="SUPFAM" id="SSF100950">
    <property type="entry name" value="NagB/RpiA/CoA transferase-like"/>
    <property type="match status" value="1"/>
</dbReference>
<dbReference type="GO" id="GO:0005739">
    <property type="term" value="C:mitochondrion"/>
    <property type="evidence" value="ECO:0007669"/>
    <property type="project" value="TreeGrafter"/>
</dbReference>
<accession>T1GDB9</accession>
<dbReference type="OMA" id="DKWGIPT"/>
<dbReference type="Proteomes" id="UP000015102">
    <property type="component" value="Unassembled WGS sequence"/>
</dbReference>
<protein>
    <recommendedName>
        <fullName evidence="5">5-formyltetrahydrofolate cyclo-ligase</fullName>
        <ecNumber evidence="5">6.3.3.2</ecNumber>
    </recommendedName>
</protein>
<dbReference type="Gene3D" id="3.40.50.10420">
    <property type="entry name" value="NagB/RpiA/CoA transferase-like"/>
    <property type="match status" value="1"/>
</dbReference>
<dbReference type="STRING" id="36166.T1GDB9"/>
<dbReference type="InterPro" id="IPR037171">
    <property type="entry name" value="NagB/RpiA_transferase-like"/>
</dbReference>
<evidence type="ECO:0000256" key="1">
    <source>
        <dbReference type="ARBA" id="ARBA00010638"/>
    </source>
</evidence>
<dbReference type="GO" id="GO:0035999">
    <property type="term" value="P:tetrahydrofolate interconversion"/>
    <property type="evidence" value="ECO:0007669"/>
    <property type="project" value="TreeGrafter"/>
</dbReference>
<dbReference type="InterPro" id="IPR002698">
    <property type="entry name" value="FTHF_cligase"/>
</dbReference>
<keyword evidence="8" id="KW-1185">Reference proteome</keyword>
<dbReference type="PANTHER" id="PTHR23407:SF1">
    <property type="entry name" value="5-FORMYLTETRAHYDROFOLATE CYCLO-LIGASE"/>
    <property type="match status" value="1"/>
</dbReference>
<evidence type="ECO:0000256" key="3">
    <source>
        <dbReference type="ARBA" id="ARBA00022840"/>
    </source>
</evidence>
<evidence type="ECO:0000256" key="4">
    <source>
        <dbReference type="ARBA" id="ARBA00036539"/>
    </source>
</evidence>
<dbReference type="EnsemblMetazoa" id="MESCA001303-RA">
    <property type="protein sequence ID" value="MESCA001303-PA"/>
    <property type="gene ID" value="MESCA001303"/>
</dbReference>
<sequence>MSKIVRNPEKIVLRKQIKEKINQIPLESQNLQSKIVVEKILSSDEFKNAKALSLGKAVFVPTYSGNFMEMVRIKDWEDYETLPLTKWNIKQPNLDSSRENALEIDAQLDLFLLPGVAFTIKGERLGHGMGYYDKFLTRYFGKFQRNGTKLYALSFNEQILDNLPINHNDVLLDKVISPKIN</sequence>
<evidence type="ECO:0000256" key="2">
    <source>
        <dbReference type="ARBA" id="ARBA00022741"/>
    </source>
</evidence>
<dbReference type="EC" id="6.3.3.2" evidence="5"/>
<evidence type="ECO:0000256" key="6">
    <source>
        <dbReference type="PIRSR" id="PIRSR006806-1"/>
    </source>
</evidence>
<proteinExistence type="inferred from homology"/>
<organism evidence="7 8">
    <name type="scientific">Megaselia scalaris</name>
    <name type="common">Humpbacked fly</name>
    <name type="synonym">Phora scalaris</name>
    <dbReference type="NCBI Taxonomy" id="36166"/>
    <lineage>
        <taxon>Eukaryota</taxon>
        <taxon>Metazoa</taxon>
        <taxon>Ecdysozoa</taxon>
        <taxon>Arthropoda</taxon>
        <taxon>Hexapoda</taxon>
        <taxon>Insecta</taxon>
        <taxon>Pterygota</taxon>
        <taxon>Neoptera</taxon>
        <taxon>Endopterygota</taxon>
        <taxon>Diptera</taxon>
        <taxon>Brachycera</taxon>
        <taxon>Muscomorpha</taxon>
        <taxon>Platypezoidea</taxon>
        <taxon>Phoridae</taxon>
        <taxon>Megaseliini</taxon>
        <taxon>Megaselia</taxon>
    </lineage>
</organism>
<keyword evidence="3 6" id="KW-0067">ATP-binding</keyword>
<reference evidence="8" key="1">
    <citation type="submission" date="2013-02" db="EMBL/GenBank/DDBJ databases">
        <authorList>
            <person name="Hughes D."/>
        </authorList>
    </citation>
    <scope>NUCLEOTIDE SEQUENCE</scope>
    <source>
        <strain>Durham</strain>
        <strain evidence="8">NC isolate 2 -- Noor lab</strain>
    </source>
</reference>
<comment type="catalytic activity">
    <reaction evidence="4">
        <text>(6S)-5-formyl-5,6,7,8-tetrahydrofolate + ATP = (6R)-5,10-methenyltetrahydrofolate + ADP + phosphate</text>
        <dbReference type="Rhea" id="RHEA:10488"/>
        <dbReference type="ChEBI" id="CHEBI:30616"/>
        <dbReference type="ChEBI" id="CHEBI:43474"/>
        <dbReference type="ChEBI" id="CHEBI:57455"/>
        <dbReference type="ChEBI" id="CHEBI:57457"/>
        <dbReference type="ChEBI" id="CHEBI:456216"/>
        <dbReference type="EC" id="6.3.3.2"/>
    </reaction>
</comment>
<dbReference type="EMBL" id="CAQQ02393883">
    <property type="status" value="NOT_ANNOTATED_CDS"/>
    <property type="molecule type" value="Genomic_DNA"/>
</dbReference>
<dbReference type="AlphaFoldDB" id="T1GDB9"/>
<comment type="similarity">
    <text evidence="1">Belongs to the 5-formyltetrahydrofolate cyclo-ligase family.</text>
</comment>
<reference evidence="7" key="2">
    <citation type="submission" date="2015-06" db="UniProtKB">
        <authorList>
            <consortium name="EnsemblMetazoa"/>
        </authorList>
    </citation>
    <scope>IDENTIFICATION</scope>
</reference>
<feature type="binding site" evidence="6">
    <location>
        <begin position="10"/>
        <end position="14"/>
    </location>
    <ligand>
        <name>ATP</name>
        <dbReference type="ChEBI" id="CHEBI:30616"/>
    </ligand>
</feature>
<dbReference type="InterPro" id="IPR024185">
    <property type="entry name" value="FTHF_cligase-like_sf"/>
</dbReference>